<sequence>MNTKVMNNRQYNQISRLVKIINSWNLIPGASTNEFDTMANKILSHLHKGADLQKIQNIIASDLVAIYGFYNYEIDAIAFAQEIVEWWVLEQSV</sequence>
<evidence type="ECO:0000313" key="1">
    <source>
        <dbReference type="EMBL" id="MBD1422586.1"/>
    </source>
</evidence>
<name>A0ABR7XTV4_9SPHI</name>
<reference evidence="1 2" key="1">
    <citation type="submission" date="2020-08" db="EMBL/GenBank/DDBJ databases">
        <title>Sphingobacterium sp. DN00404 isolated from aquaculture water.</title>
        <authorList>
            <person name="Zhang M."/>
        </authorList>
    </citation>
    <scope>NUCLEOTIDE SEQUENCE [LARGE SCALE GENOMIC DNA]</scope>
    <source>
        <strain evidence="1 2">KCTC 42746</strain>
    </source>
</reference>
<organism evidence="1 2">
    <name type="scientific">Sphingobacterium chuzhouense</name>
    <dbReference type="NCBI Taxonomy" id="1742264"/>
    <lineage>
        <taxon>Bacteria</taxon>
        <taxon>Pseudomonadati</taxon>
        <taxon>Bacteroidota</taxon>
        <taxon>Sphingobacteriia</taxon>
        <taxon>Sphingobacteriales</taxon>
        <taxon>Sphingobacteriaceae</taxon>
        <taxon>Sphingobacterium</taxon>
    </lineage>
</organism>
<dbReference type="RefSeq" id="WP_190314299.1">
    <property type="nucleotide sequence ID" value="NZ_JACNYL010000003.1"/>
</dbReference>
<protein>
    <submittedName>
        <fullName evidence="1">Uncharacterized protein</fullName>
    </submittedName>
</protein>
<proteinExistence type="predicted"/>
<keyword evidence="2" id="KW-1185">Reference proteome</keyword>
<accession>A0ABR7XTV4</accession>
<dbReference type="Proteomes" id="UP000651112">
    <property type="component" value="Unassembled WGS sequence"/>
</dbReference>
<dbReference type="EMBL" id="JACNYL010000003">
    <property type="protein sequence ID" value="MBD1422586.1"/>
    <property type="molecule type" value="Genomic_DNA"/>
</dbReference>
<evidence type="ECO:0000313" key="2">
    <source>
        <dbReference type="Proteomes" id="UP000651112"/>
    </source>
</evidence>
<gene>
    <name evidence="1" type="ORF">H8B21_13495</name>
</gene>
<comment type="caution">
    <text evidence="1">The sequence shown here is derived from an EMBL/GenBank/DDBJ whole genome shotgun (WGS) entry which is preliminary data.</text>
</comment>